<keyword evidence="4" id="KW-1185">Reference proteome</keyword>
<feature type="region of interest" description="Disordered" evidence="2">
    <location>
        <begin position="1"/>
        <end position="41"/>
    </location>
</feature>
<gene>
    <name evidence="3" type="ORF">PIB30_019059</name>
</gene>
<reference evidence="3 4" key="1">
    <citation type="journal article" date="2023" name="Plants (Basel)">
        <title>Bridging the Gap: Combining Genomics and Transcriptomics Approaches to Understand Stylosanthes scabra, an Orphan Legume from the Brazilian Caatinga.</title>
        <authorList>
            <person name="Ferreira-Neto J.R.C."/>
            <person name="da Silva M.D."/>
            <person name="Binneck E."/>
            <person name="de Melo N.F."/>
            <person name="da Silva R.H."/>
            <person name="de Melo A.L.T.M."/>
            <person name="Pandolfi V."/>
            <person name="Bustamante F.O."/>
            <person name="Brasileiro-Vidal A.C."/>
            <person name="Benko-Iseppon A.M."/>
        </authorList>
    </citation>
    <scope>NUCLEOTIDE SEQUENCE [LARGE SCALE GENOMIC DNA]</scope>
    <source>
        <tissue evidence="3">Leaves</tissue>
    </source>
</reference>
<comment type="caution">
    <text evidence="3">The sequence shown here is derived from an EMBL/GenBank/DDBJ whole genome shotgun (WGS) entry which is preliminary data.</text>
</comment>
<sequence>MLPHTSEDNVPPSDTTPGYPSWQANRKKGFKPPVVTGPEPPIHMFDDPINYKAEMDYRYEDAFKQLEEKEIMLIQQWKRGKEDLCRQLDMTMNEVAEQKEKAKVLEAQFMKIKERCHFLETILEKRNQALKSYCREVEVLRQEIIEKNHKLRVENELISVLESENKKLQKNVEHFAATNEKWSEMYTTMEHGAIGLLRDIRDITSHAKKLSLQHPYRTRDELGHAQEEIKEEMNQMKEQIAKILELLQAITTNGIPAAIGGERTNVPQYLPNVASQGIITPHAMNQVFSTLVPIYGLPPGYVPHVVVTYSDNIITTQNMTNAIHPNVEISQAFPKF</sequence>
<evidence type="ECO:0000256" key="2">
    <source>
        <dbReference type="SAM" id="MobiDB-lite"/>
    </source>
</evidence>
<feature type="compositionally biased region" description="Polar residues" evidence="2">
    <location>
        <begin position="12"/>
        <end position="24"/>
    </location>
</feature>
<organism evidence="3 4">
    <name type="scientific">Stylosanthes scabra</name>
    <dbReference type="NCBI Taxonomy" id="79078"/>
    <lineage>
        <taxon>Eukaryota</taxon>
        <taxon>Viridiplantae</taxon>
        <taxon>Streptophyta</taxon>
        <taxon>Embryophyta</taxon>
        <taxon>Tracheophyta</taxon>
        <taxon>Spermatophyta</taxon>
        <taxon>Magnoliopsida</taxon>
        <taxon>eudicotyledons</taxon>
        <taxon>Gunneridae</taxon>
        <taxon>Pentapetalae</taxon>
        <taxon>rosids</taxon>
        <taxon>fabids</taxon>
        <taxon>Fabales</taxon>
        <taxon>Fabaceae</taxon>
        <taxon>Papilionoideae</taxon>
        <taxon>50 kb inversion clade</taxon>
        <taxon>dalbergioids sensu lato</taxon>
        <taxon>Dalbergieae</taxon>
        <taxon>Pterocarpus clade</taxon>
        <taxon>Stylosanthes</taxon>
    </lineage>
</organism>
<name>A0ABU6T8X6_9FABA</name>
<evidence type="ECO:0000313" key="4">
    <source>
        <dbReference type="Proteomes" id="UP001341840"/>
    </source>
</evidence>
<proteinExistence type="predicted"/>
<dbReference type="Proteomes" id="UP001341840">
    <property type="component" value="Unassembled WGS sequence"/>
</dbReference>
<evidence type="ECO:0000256" key="1">
    <source>
        <dbReference type="SAM" id="Coils"/>
    </source>
</evidence>
<feature type="coiled-coil region" evidence="1">
    <location>
        <begin position="81"/>
        <end position="178"/>
    </location>
</feature>
<accession>A0ABU6T8X6</accession>
<protein>
    <submittedName>
        <fullName evidence="3">Uncharacterized protein</fullName>
    </submittedName>
</protein>
<feature type="coiled-coil region" evidence="1">
    <location>
        <begin position="219"/>
        <end position="253"/>
    </location>
</feature>
<dbReference type="EMBL" id="JASCZI010090679">
    <property type="protein sequence ID" value="MED6144815.1"/>
    <property type="molecule type" value="Genomic_DNA"/>
</dbReference>
<evidence type="ECO:0000313" key="3">
    <source>
        <dbReference type="EMBL" id="MED6144815.1"/>
    </source>
</evidence>
<keyword evidence="1" id="KW-0175">Coiled coil</keyword>